<gene>
    <name evidence="1" type="ORF">AFUS01_LOCUS11966</name>
</gene>
<dbReference type="AlphaFoldDB" id="A0A8J2JRH8"/>
<comment type="caution">
    <text evidence="1">The sequence shown here is derived from an EMBL/GenBank/DDBJ whole genome shotgun (WGS) entry which is preliminary data.</text>
</comment>
<evidence type="ECO:0008006" key="3">
    <source>
        <dbReference type="Google" id="ProtNLM"/>
    </source>
</evidence>
<protein>
    <recommendedName>
        <fullName evidence="3">Cuticle protein 21</fullName>
    </recommendedName>
</protein>
<organism evidence="1 2">
    <name type="scientific">Allacma fusca</name>
    <dbReference type="NCBI Taxonomy" id="39272"/>
    <lineage>
        <taxon>Eukaryota</taxon>
        <taxon>Metazoa</taxon>
        <taxon>Ecdysozoa</taxon>
        <taxon>Arthropoda</taxon>
        <taxon>Hexapoda</taxon>
        <taxon>Collembola</taxon>
        <taxon>Symphypleona</taxon>
        <taxon>Sminthuridae</taxon>
        <taxon>Allacma</taxon>
    </lineage>
</organism>
<dbReference type="Proteomes" id="UP000708208">
    <property type="component" value="Unassembled WGS sequence"/>
</dbReference>
<feature type="non-terminal residue" evidence="1">
    <location>
        <position position="37"/>
    </location>
</feature>
<accession>A0A8J2JRH8</accession>
<evidence type="ECO:0000313" key="1">
    <source>
        <dbReference type="EMBL" id="CAG7722856.1"/>
    </source>
</evidence>
<reference evidence="1" key="1">
    <citation type="submission" date="2021-06" db="EMBL/GenBank/DDBJ databases">
        <authorList>
            <person name="Hodson N. C."/>
            <person name="Mongue J. A."/>
            <person name="Jaron S. K."/>
        </authorList>
    </citation>
    <scope>NUCLEOTIDE SEQUENCE</scope>
</reference>
<feature type="non-terminal residue" evidence="1">
    <location>
        <position position="1"/>
    </location>
</feature>
<dbReference type="EMBL" id="CAJVCH010093054">
    <property type="protein sequence ID" value="CAG7722856.1"/>
    <property type="molecule type" value="Genomic_DNA"/>
</dbReference>
<name>A0A8J2JRH8_9HEXA</name>
<evidence type="ECO:0000313" key="2">
    <source>
        <dbReference type="Proteomes" id="UP000708208"/>
    </source>
</evidence>
<sequence>AYAPAVAKVAAPLAYAAPVAKVAVAEPFDPNPQYSYG</sequence>
<proteinExistence type="predicted"/>
<keyword evidence="2" id="KW-1185">Reference proteome</keyword>